<dbReference type="Gene3D" id="1.10.510.10">
    <property type="entry name" value="Transferase(Phosphotransferase) domain 1"/>
    <property type="match status" value="1"/>
</dbReference>
<comment type="similarity">
    <text evidence="19">Belongs to the protein kinase superfamily. Ser/Thr protein kinase family.</text>
</comment>
<accession>A0A6A1UJC1</accession>
<evidence type="ECO:0000313" key="26">
    <source>
        <dbReference type="Proteomes" id="UP000516437"/>
    </source>
</evidence>
<evidence type="ECO:0000256" key="19">
    <source>
        <dbReference type="PIRNR" id="PIRNR000641"/>
    </source>
</evidence>
<evidence type="ECO:0000256" key="3">
    <source>
        <dbReference type="ARBA" id="ARBA00022527"/>
    </source>
</evidence>
<dbReference type="InterPro" id="IPR001480">
    <property type="entry name" value="Bulb-type_lectin_dom"/>
</dbReference>
<evidence type="ECO:0000256" key="2">
    <source>
        <dbReference type="ARBA" id="ARBA00022475"/>
    </source>
</evidence>
<feature type="domain" description="Protein kinase" evidence="22">
    <location>
        <begin position="496"/>
        <end position="787"/>
    </location>
</feature>
<comment type="catalytic activity">
    <reaction evidence="17 19">
        <text>L-threonyl-[protein] + ATP = O-phospho-L-threonyl-[protein] + ADP + H(+)</text>
        <dbReference type="Rhea" id="RHEA:46608"/>
        <dbReference type="Rhea" id="RHEA-COMP:11060"/>
        <dbReference type="Rhea" id="RHEA-COMP:11605"/>
        <dbReference type="ChEBI" id="CHEBI:15378"/>
        <dbReference type="ChEBI" id="CHEBI:30013"/>
        <dbReference type="ChEBI" id="CHEBI:30616"/>
        <dbReference type="ChEBI" id="CHEBI:61977"/>
        <dbReference type="ChEBI" id="CHEBI:456216"/>
        <dbReference type="EC" id="2.7.11.1"/>
    </reaction>
</comment>
<keyword evidence="26" id="KW-1185">Reference proteome</keyword>
<dbReference type="PROSITE" id="PS50011">
    <property type="entry name" value="PROTEIN_KINASE_DOM"/>
    <property type="match status" value="1"/>
</dbReference>
<keyword evidence="11 19" id="KW-0067">ATP-binding</keyword>
<evidence type="ECO:0000256" key="4">
    <source>
        <dbReference type="ARBA" id="ARBA00022553"/>
    </source>
</evidence>
<dbReference type="PANTHER" id="PTHR27002">
    <property type="entry name" value="RECEPTOR-LIKE SERINE/THREONINE-PROTEIN KINASE SD1-8"/>
    <property type="match status" value="1"/>
</dbReference>
<evidence type="ECO:0000256" key="15">
    <source>
        <dbReference type="ARBA" id="ARBA00023170"/>
    </source>
</evidence>
<keyword evidence="10 19" id="KW-0418">Kinase</keyword>
<organism evidence="25 26">
    <name type="scientific">Morella rubra</name>
    <name type="common">Chinese bayberry</name>
    <dbReference type="NCBI Taxonomy" id="262757"/>
    <lineage>
        <taxon>Eukaryota</taxon>
        <taxon>Viridiplantae</taxon>
        <taxon>Streptophyta</taxon>
        <taxon>Embryophyta</taxon>
        <taxon>Tracheophyta</taxon>
        <taxon>Spermatophyta</taxon>
        <taxon>Magnoliopsida</taxon>
        <taxon>eudicotyledons</taxon>
        <taxon>Gunneridae</taxon>
        <taxon>Pentapetalae</taxon>
        <taxon>rosids</taxon>
        <taxon>fabids</taxon>
        <taxon>Fagales</taxon>
        <taxon>Myricaceae</taxon>
        <taxon>Morella</taxon>
    </lineage>
</organism>
<dbReference type="GO" id="GO:0005886">
    <property type="term" value="C:plasma membrane"/>
    <property type="evidence" value="ECO:0007669"/>
    <property type="project" value="UniProtKB-SubCell"/>
</dbReference>
<feature type="transmembrane region" description="Helical" evidence="20">
    <location>
        <begin position="411"/>
        <end position="434"/>
    </location>
</feature>
<dbReference type="FunFam" id="3.30.200.20:FF:000195">
    <property type="entry name" value="G-type lectin S-receptor-like serine/threonine-protein kinase"/>
    <property type="match status" value="1"/>
</dbReference>
<evidence type="ECO:0000313" key="25">
    <source>
        <dbReference type="EMBL" id="KAB1200594.1"/>
    </source>
</evidence>
<comment type="subcellular location">
    <subcellularLocation>
        <location evidence="1">Cell membrane</location>
        <topology evidence="1">Single-pass type I membrane protein</topology>
    </subcellularLocation>
</comment>
<dbReference type="GO" id="GO:0030246">
    <property type="term" value="F:carbohydrate binding"/>
    <property type="evidence" value="ECO:0007669"/>
    <property type="project" value="UniProtKB-KW"/>
</dbReference>
<evidence type="ECO:0000256" key="21">
    <source>
        <dbReference type="SAM" id="SignalP"/>
    </source>
</evidence>
<dbReference type="FunFam" id="2.90.10.10:FF:000009">
    <property type="entry name" value="Receptor-like serine/threonine-protein kinase SD1-8"/>
    <property type="match status" value="1"/>
</dbReference>
<keyword evidence="3 19" id="KW-0723">Serine/threonine-protein kinase</keyword>
<keyword evidence="16" id="KW-0325">Glycoprotein</keyword>
<dbReference type="SMART" id="SM00220">
    <property type="entry name" value="S_TKc"/>
    <property type="match status" value="1"/>
</dbReference>
<dbReference type="CDD" id="cd14066">
    <property type="entry name" value="STKc_IRAK"/>
    <property type="match status" value="1"/>
</dbReference>
<dbReference type="CDD" id="cd00028">
    <property type="entry name" value="B_lectin"/>
    <property type="match status" value="1"/>
</dbReference>
<evidence type="ECO:0000256" key="9">
    <source>
        <dbReference type="ARBA" id="ARBA00022741"/>
    </source>
</evidence>
<evidence type="ECO:0000256" key="10">
    <source>
        <dbReference type="ARBA" id="ARBA00022777"/>
    </source>
</evidence>
<dbReference type="PIRSF" id="PIRSF000641">
    <property type="entry name" value="SRK"/>
    <property type="match status" value="1"/>
</dbReference>
<dbReference type="PROSITE" id="PS50927">
    <property type="entry name" value="BULB_LECTIN"/>
    <property type="match status" value="1"/>
</dbReference>
<dbReference type="PROSITE" id="PS50948">
    <property type="entry name" value="PAN"/>
    <property type="match status" value="1"/>
</dbReference>
<dbReference type="InterPro" id="IPR036426">
    <property type="entry name" value="Bulb-type_lectin_dom_sf"/>
</dbReference>
<dbReference type="PROSITE" id="PS00108">
    <property type="entry name" value="PROTEIN_KINASE_ST"/>
    <property type="match status" value="1"/>
</dbReference>
<dbReference type="EMBL" id="RXIC02000145">
    <property type="protein sequence ID" value="KAB1200594.1"/>
    <property type="molecule type" value="Genomic_DNA"/>
</dbReference>
<dbReference type="Pfam" id="PF08276">
    <property type="entry name" value="PAN_2"/>
    <property type="match status" value="1"/>
</dbReference>
<dbReference type="SUPFAM" id="SSF51110">
    <property type="entry name" value="alpha-D-mannose-specific plant lectins"/>
    <property type="match status" value="1"/>
</dbReference>
<proteinExistence type="inferred from homology"/>
<keyword evidence="5 19" id="KW-0808">Transferase</keyword>
<dbReference type="EC" id="2.7.11.1" evidence="19"/>
<evidence type="ECO:0000256" key="14">
    <source>
        <dbReference type="ARBA" id="ARBA00023157"/>
    </source>
</evidence>
<dbReference type="SMART" id="SM00108">
    <property type="entry name" value="B_lectin"/>
    <property type="match status" value="1"/>
</dbReference>
<dbReference type="InterPro" id="IPR008271">
    <property type="entry name" value="Ser/Thr_kinase_AS"/>
</dbReference>
<keyword evidence="13 20" id="KW-0472">Membrane</keyword>
<dbReference type="PANTHER" id="PTHR27002:SF827">
    <property type="entry name" value="RECEPTOR-LIKE SERINE_THREONINE-PROTEIN KINASE"/>
    <property type="match status" value="1"/>
</dbReference>
<dbReference type="InterPro" id="IPR024171">
    <property type="entry name" value="SRK-like_kinase"/>
</dbReference>
<evidence type="ECO:0000256" key="1">
    <source>
        <dbReference type="ARBA" id="ARBA00004251"/>
    </source>
</evidence>
<dbReference type="GO" id="GO:0004674">
    <property type="term" value="F:protein serine/threonine kinase activity"/>
    <property type="evidence" value="ECO:0007669"/>
    <property type="project" value="UniProtKB-KW"/>
</dbReference>
<dbReference type="Gene3D" id="2.90.10.10">
    <property type="entry name" value="Bulb-type lectin domain"/>
    <property type="match status" value="1"/>
</dbReference>
<keyword evidence="7 21" id="KW-0732">Signal</keyword>
<keyword evidence="6 20" id="KW-0812">Transmembrane</keyword>
<dbReference type="InterPro" id="IPR001245">
    <property type="entry name" value="Ser-Thr/Tyr_kinase_cat_dom"/>
</dbReference>
<dbReference type="Pfam" id="PF01453">
    <property type="entry name" value="B_lectin"/>
    <property type="match status" value="1"/>
</dbReference>
<evidence type="ECO:0000256" key="8">
    <source>
        <dbReference type="ARBA" id="ARBA00022734"/>
    </source>
</evidence>
<reference evidence="25 26" key="1">
    <citation type="journal article" date="2019" name="Plant Biotechnol. J.">
        <title>The red bayberry genome and genetic basis of sex determination.</title>
        <authorList>
            <person name="Jia H.M."/>
            <person name="Jia H.J."/>
            <person name="Cai Q.L."/>
            <person name="Wang Y."/>
            <person name="Zhao H.B."/>
            <person name="Yang W.F."/>
            <person name="Wang G.Y."/>
            <person name="Li Y.H."/>
            <person name="Zhan D.L."/>
            <person name="Shen Y.T."/>
            <person name="Niu Q.F."/>
            <person name="Chang L."/>
            <person name="Qiu J."/>
            <person name="Zhao L."/>
            <person name="Xie H.B."/>
            <person name="Fu W.Y."/>
            <person name="Jin J."/>
            <person name="Li X.W."/>
            <person name="Jiao Y."/>
            <person name="Zhou C.C."/>
            <person name="Tu T."/>
            <person name="Chai C.Y."/>
            <person name="Gao J.L."/>
            <person name="Fan L.J."/>
            <person name="van de Weg E."/>
            <person name="Wang J.Y."/>
            <person name="Gao Z.S."/>
        </authorList>
    </citation>
    <scope>NUCLEOTIDE SEQUENCE [LARGE SCALE GENOMIC DNA]</scope>
    <source>
        <tissue evidence="25">Leaves</tissue>
    </source>
</reference>
<evidence type="ECO:0000259" key="23">
    <source>
        <dbReference type="PROSITE" id="PS50927"/>
    </source>
</evidence>
<dbReference type="GO" id="GO:0005524">
    <property type="term" value="F:ATP binding"/>
    <property type="evidence" value="ECO:0007669"/>
    <property type="project" value="UniProtKB-KW"/>
</dbReference>
<evidence type="ECO:0000256" key="7">
    <source>
        <dbReference type="ARBA" id="ARBA00022729"/>
    </source>
</evidence>
<dbReference type="AlphaFoldDB" id="A0A6A1UJC1"/>
<evidence type="ECO:0000256" key="20">
    <source>
        <dbReference type="SAM" id="Phobius"/>
    </source>
</evidence>
<feature type="signal peptide" evidence="21">
    <location>
        <begin position="1"/>
        <end position="24"/>
    </location>
</feature>
<name>A0A6A1UJC1_9ROSI</name>
<keyword evidence="2" id="KW-1003">Cell membrane</keyword>
<sequence>MAKLISRMLFLFSCLCMESPYSSCQEVLFTLEQGQEIRDGEHLISENGIFKLGFFNPGSSSHYYLGIWYSKLPNNPESIWVGNPDDPVPDSSGVLTLDNQGLLKITHSGGQPIVINSIKAAPRNVTAILLDSGNLVVTEVTSTGTLGPVLWQSFDYPTNTLLPGMKLGMNLNTSHSWALKSWLSDQVPAPGAYRLGVDPGSANRLIIWQRGHIYWTSGVWNGGIFQDMTPDTRTYEFSFVSNEDEKYFSYSVKDNITISRWELNSWGQIFQFTLALDGTSWLNTTISPCQLNVTYPNAICIKQNASECRNGSDVFVPTRGYYKEPKLQYSESNSSLALSDCHIRCWNNCSCIAYRSHFSNGTGCEFWSKGANFTQNKNFNAVYILTLGNNREGTPTEGGTKEDSSRSIKEWWWIWCLIAIAPALAMLIVGYLCYKRRKLRLLQHNAEGERSQDTRILELGLLSFHNFNDKIKRGTKKGQECHLFSFTEIAAATDNFSLSNKLGEGGFGPVYKGMLLEGQQIAVKRLARNSLQGIEEFMNEITLIAELQHVNLVTVLGYCIHEEEKMLIYEYMPHKSLDSFIFDPTKKKLLDWRKRMSIIEGVAQGLLYLHKHSRLRIIHRDLKASNILLDNDMNPKISDFGMARIFGQDESRANTKRVVGTYGYMSPEYAMNGIFSVKSDVYSFGVLLLEIVSGKKNTVFSSSSGLTLLEQIITHIFHKWRESFQAWDSWKQGDVLEFTDPSLDSSCPKGELCRCIHVGLLCVQEFATDRPTMSDIISMLTNEVMFLPDPKQPVYCFGKSEAGNSVNSASISVMEPR</sequence>
<dbReference type="InterPro" id="IPR011009">
    <property type="entry name" value="Kinase-like_dom_sf"/>
</dbReference>
<keyword evidence="14" id="KW-1015">Disulfide bond</keyword>
<feature type="domain" description="Bulb-type lectin" evidence="23">
    <location>
        <begin position="28"/>
        <end position="150"/>
    </location>
</feature>
<gene>
    <name evidence="25" type="ORF">CJ030_MR0G006895</name>
</gene>
<keyword evidence="9 19" id="KW-0547">Nucleotide-binding</keyword>
<evidence type="ECO:0000256" key="18">
    <source>
        <dbReference type="ARBA" id="ARBA00048679"/>
    </source>
</evidence>
<evidence type="ECO:0000256" key="12">
    <source>
        <dbReference type="ARBA" id="ARBA00022989"/>
    </source>
</evidence>
<evidence type="ECO:0000259" key="24">
    <source>
        <dbReference type="PROSITE" id="PS50948"/>
    </source>
</evidence>
<comment type="catalytic activity">
    <reaction evidence="18 19">
        <text>L-seryl-[protein] + ATP = O-phospho-L-seryl-[protein] + ADP + H(+)</text>
        <dbReference type="Rhea" id="RHEA:17989"/>
        <dbReference type="Rhea" id="RHEA-COMP:9863"/>
        <dbReference type="Rhea" id="RHEA-COMP:11604"/>
        <dbReference type="ChEBI" id="CHEBI:15378"/>
        <dbReference type="ChEBI" id="CHEBI:29999"/>
        <dbReference type="ChEBI" id="CHEBI:30616"/>
        <dbReference type="ChEBI" id="CHEBI:83421"/>
        <dbReference type="ChEBI" id="CHEBI:456216"/>
        <dbReference type="EC" id="2.7.11.1"/>
    </reaction>
</comment>
<evidence type="ECO:0000256" key="17">
    <source>
        <dbReference type="ARBA" id="ARBA00047899"/>
    </source>
</evidence>
<dbReference type="InterPro" id="IPR003609">
    <property type="entry name" value="Pan_app"/>
</dbReference>
<dbReference type="SUPFAM" id="SSF56112">
    <property type="entry name" value="Protein kinase-like (PK-like)"/>
    <property type="match status" value="1"/>
</dbReference>
<feature type="chain" id="PRO_5025490948" description="Receptor-like serine/threonine-protein kinase" evidence="21">
    <location>
        <begin position="25"/>
        <end position="817"/>
    </location>
</feature>
<evidence type="ECO:0000256" key="6">
    <source>
        <dbReference type="ARBA" id="ARBA00022692"/>
    </source>
</evidence>
<evidence type="ECO:0000256" key="13">
    <source>
        <dbReference type="ARBA" id="ARBA00023136"/>
    </source>
</evidence>
<keyword evidence="12 20" id="KW-1133">Transmembrane helix</keyword>
<evidence type="ECO:0000259" key="22">
    <source>
        <dbReference type="PROSITE" id="PS50011"/>
    </source>
</evidence>
<keyword evidence="8" id="KW-0430">Lectin</keyword>
<keyword evidence="15" id="KW-0675">Receptor</keyword>
<feature type="domain" description="Apple" evidence="24">
    <location>
        <begin position="308"/>
        <end position="388"/>
    </location>
</feature>
<dbReference type="Gene3D" id="3.30.200.20">
    <property type="entry name" value="Phosphorylase Kinase, domain 1"/>
    <property type="match status" value="1"/>
</dbReference>
<protein>
    <recommendedName>
        <fullName evidence="19">Receptor-like serine/threonine-protein kinase</fullName>
        <ecNumber evidence="19">2.7.11.1</ecNumber>
    </recommendedName>
</protein>
<dbReference type="FunFam" id="1.10.510.10:FF:000060">
    <property type="entry name" value="G-type lectin S-receptor-like serine/threonine-protein kinase"/>
    <property type="match status" value="1"/>
</dbReference>
<dbReference type="Proteomes" id="UP000516437">
    <property type="component" value="Unassembled WGS sequence"/>
</dbReference>
<dbReference type="InterPro" id="IPR000719">
    <property type="entry name" value="Prot_kinase_dom"/>
</dbReference>
<dbReference type="GO" id="GO:0048544">
    <property type="term" value="P:recognition of pollen"/>
    <property type="evidence" value="ECO:0007669"/>
    <property type="project" value="InterPro"/>
</dbReference>
<comment type="caution">
    <text evidence="25">The sequence shown here is derived from an EMBL/GenBank/DDBJ whole genome shotgun (WGS) entry which is preliminary data.</text>
</comment>
<keyword evidence="4" id="KW-0597">Phosphoprotein</keyword>
<evidence type="ECO:0000256" key="5">
    <source>
        <dbReference type="ARBA" id="ARBA00022679"/>
    </source>
</evidence>
<evidence type="ECO:0000256" key="16">
    <source>
        <dbReference type="ARBA" id="ARBA00023180"/>
    </source>
</evidence>
<evidence type="ECO:0000256" key="11">
    <source>
        <dbReference type="ARBA" id="ARBA00022840"/>
    </source>
</evidence>
<dbReference type="OrthoDB" id="4062651at2759"/>
<dbReference type="Pfam" id="PF07714">
    <property type="entry name" value="PK_Tyr_Ser-Thr"/>
    <property type="match status" value="1"/>
</dbReference>